<feature type="signal peptide" evidence="8">
    <location>
        <begin position="1"/>
        <end position="41"/>
    </location>
</feature>
<dbReference type="SUPFAM" id="SSF55874">
    <property type="entry name" value="ATPase domain of HSP90 chaperone/DNA topoisomerase II/histidine kinase"/>
    <property type="match status" value="1"/>
</dbReference>
<keyword evidence="6" id="KW-0902">Two-component regulatory system</keyword>
<dbReference type="Proteomes" id="UP001321492">
    <property type="component" value="Unassembled WGS sequence"/>
</dbReference>
<dbReference type="Gene3D" id="3.30.565.10">
    <property type="entry name" value="Histidine kinase-like ATPase, C-terminal domain"/>
    <property type="match status" value="1"/>
</dbReference>
<reference evidence="10 11" key="1">
    <citation type="submission" date="2023-05" db="EMBL/GenBank/DDBJ databases">
        <title>Chelatococcus sp. nov., a moderately thermophilic bacterium isolated from hot spring microbial mat.</title>
        <authorList>
            <person name="Hu C.-J."/>
            <person name="Li W.-J."/>
        </authorList>
    </citation>
    <scope>NUCLEOTIDE SEQUENCE [LARGE SCALE GENOMIC DNA]</scope>
    <source>
        <strain evidence="10 11">SYSU G07232</strain>
    </source>
</reference>
<keyword evidence="11" id="KW-1185">Reference proteome</keyword>
<dbReference type="SUPFAM" id="SSF47384">
    <property type="entry name" value="Homodimeric domain of signal transducing histidine kinase"/>
    <property type="match status" value="1"/>
</dbReference>
<protein>
    <recommendedName>
        <fullName evidence="2">histidine kinase</fullName>
        <ecNumber evidence="2">2.7.13.3</ecNumber>
    </recommendedName>
</protein>
<accession>A0ABT7AJB3</accession>
<sequence length="842" mass="91387">MARADARRATERSGRAAAALRRALRCSAAPAALLLSGAALAQTPPATQPAPLLVSSLSLIDPYNATGLAVFIGLVIFSTTTALLHLRERKRWTQREAALARELADLRARSDCADVILAAEPQIVVSWSGRDEEPVIEGDTAIVADRGPPRRVLAFGSWLPAPNAQALEAALDRLKERGEGFRLLLRSLAGRYLDIEGRAVGARAVMRLREVTGDRLELIRAREELTAARGELDTLNAMLDAVPQPVWLRNADGVLTWTNAAYARAVEAEDGRDAVRRGLELLDRTVREAARRIRASGQPYVARVAAVMAGNRRAVDVVETAAAGGSAGIAVDVSDLEAARADLARQKDAHVRTLDQLSTAVAIFDARQHLIFHNAAYRQLWNLDQAFLDGGPSDGEILDRLRTARRLPEQADFRGWKASVLAAYRAVEAQEQWWHLPDGRTLRVVANPNPQGGITYLFDDVTERFHLESQFNTLIRTQGETLDSLREGVAVFGTDGCLKLSNPAFATLWGMAGDFTAGRPHIDAVIAACRRLAPDEEPWNDIRGAVAGVHDMRTGLACRMRRADGVVLDCAAAPLPDGATLLTFTDVTASVNVERALTERNEALENASRLRDDFVHHVSYELRSPLTNIIGFVQLLGDETVGPLNAKQREYATHIMRSSAALLAIINDILDLASIDQGAMELALEEVDIRETITAAVRGLEDRLAESAIRLEIDTAPDIGTFRADGKRVRQVLFNLLSNAIGFSSEGQTVRLSAHKTDAEVVFAVADQGRGIPPEVIAKVFERFESHTLGSRHRGVGLGLAIVRSFVQLHGGHVELDSTPGRGTIVSCYFPAEGTAAREAAE</sequence>
<dbReference type="SMART" id="SM00091">
    <property type="entry name" value="PAS"/>
    <property type="match status" value="3"/>
</dbReference>
<dbReference type="PANTHER" id="PTHR43711">
    <property type="entry name" value="TWO-COMPONENT HISTIDINE KINASE"/>
    <property type="match status" value="1"/>
</dbReference>
<keyword evidence="7" id="KW-0812">Transmembrane</keyword>
<organism evidence="10 11">
    <name type="scientific">Chelatococcus albus</name>
    <dbReference type="NCBI Taxonomy" id="3047466"/>
    <lineage>
        <taxon>Bacteria</taxon>
        <taxon>Pseudomonadati</taxon>
        <taxon>Pseudomonadota</taxon>
        <taxon>Alphaproteobacteria</taxon>
        <taxon>Hyphomicrobiales</taxon>
        <taxon>Chelatococcaceae</taxon>
        <taxon>Chelatococcus</taxon>
    </lineage>
</organism>
<dbReference type="PRINTS" id="PR00344">
    <property type="entry name" value="BCTRLSENSOR"/>
</dbReference>
<dbReference type="InterPro" id="IPR003661">
    <property type="entry name" value="HisK_dim/P_dom"/>
</dbReference>
<keyword evidence="4" id="KW-0808">Transferase</keyword>
<evidence type="ECO:0000256" key="1">
    <source>
        <dbReference type="ARBA" id="ARBA00000085"/>
    </source>
</evidence>
<evidence type="ECO:0000256" key="4">
    <source>
        <dbReference type="ARBA" id="ARBA00022679"/>
    </source>
</evidence>
<feature type="transmembrane region" description="Helical" evidence="7">
    <location>
        <begin position="65"/>
        <end position="86"/>
    </location>
</feature>
<dbReference type="CDD" id="cd00075">
    <property type="entry name" value="HATPase"/>
    <property type="match status" value="1"/>
</dbReference>
<dbReference type="Pfam" id="PF02518">
    <property type="entry name" value="HATPase_c"/>
    <property type="match status" value="1"/>
</dbReference>
<dbReference type="CDD" id="cd00082">
    <property type="entry name" value="HisKA"/>
    <property type="match status" value="1"/>
</dbReference>
<dbReference type="SMART" id="SM00388">
    <property type="entry name" value="HisKA"/>
    <property type="match status" value="1"/>
</dbReference>
<evidence type="ECO:0000256" key="2">
    <source>
        <dbReference type="ARBA" id="ARBA00012438"/>
    </source>
</evidence>
<dbReference type="Pfam" id="PF00512">
    <property type="entry name" value="HisKA"/>
    <property type="match status" value="1"/>
</dbReference>
<evidence type="ECO:0000256" key="8">
    <source>
        <dbReference type="SAM" id="SignalP"/>
    </source>
</evidence>
<dbReference type="InterPro" id="IPR035965">
    <property type="entry name" value="PAS-like_dom_sf"/>
</dbReference>
<dbReference type="InterPro" id="IPR050736">
    <property type="entry name" value="Sensor_HK_Regulatory"/>
</dbReference>
<dbReference type="InterPro" id="IPR003594">
    <property type="entry name" value="HATPase_dom"/>
</dbReference>
<evidence type="ECO:0000256" key="7">
    <source>
        <dbReference type="SAM" id="Phobius"/>
    </source>
</evidence>
<proteinExistence type="predicted"/>
<dbReference type="PANTHER" id="PTHR43711:SF1">
    <property type="entry name" value="HISTIDINE KINASE 1"/>
    <property type="match status" value="1"/>
</dbReference>
<feature type="domain" description="Histidine kinase" evidence="9">
    <location>
        <begin position="617"/>
        <end position="834"/>
    </location>
</feature>
<comment type="catalytic activity">
    <reaction evidence="1">
        <text>ATP + protein L-histidine = ADP + protein N-phospho-L-histidine.</text>
        <dbReference type="EC" id="2.7.13.3"/>
    </reaction>
</comment>
<dbReference type="EMBL" id="JASJEV010000006">
    <property type="protein sequence ID" value="MDJ1158904.1"/>
    <property type="molecule type" value="Genomic_DNA"/>
</dbReference>
<dbReference type="InterPro" id="IPR004358">
    <property type="entry name" value="Sig_transdc_His_kin-like_C"/>
</dbReference>
<dbReference type="InterPro" id="IPR005467">
    <property type="entry name" value="His_kinase_dom"/>
</dbReference>
<dbReference type="SUPFAM" id="SSF55785">
    <property type="entry name" value="PYP-like sensor domain (PAS domain)"/>
    <property type="match status" value="3"/>
</dbReference>
<dbReference type="PROSITE" id="PS50109">
    <property type="entry name" value="HIS_KIN"/>
    <property type="match status" value="1"/>
</dbReference>
<name>A0ABT7AJB3_9HYPH</name>
<dbReference type="Gene3D" id="1.10.287.130">
    <property type="match status" value="1"/>
</dbReference>
<keyword evidence="7" id="KW-0472">Membrane</keyword>
<evidence type="ECO:0000313" key="11">
    <source>
        <dbReference type="Proteomes" id="UP001321492"/>
    </source>
</evidence>
<dbReference type="Gene3D" id="3.30.450.20">
    <property type="entry name" value="PAS domain"/>
    <property type="match status" value="2"/>
</dbReference>
<evidence type="ECO:0000256" key="6">
    <source>
        <dbReference type="ARBA" id="ARBA00023012"/>
    </source>
</evidence>
<keyword evidence="3" id="KW-0597">Phosphoprotein</keyword>
<keyword evidence="7" id="KW-1133">Transmembrane helix</keyword>
<comment type="caution">
    <text evidence="10">The sequence shown here is derived from an EMBL/GenBank/DDBJ whole genome shotgun (WGS) entry which is preliminary data.</text>
</comment>
<evidence type="ECO:0000259" key="9">
    <source>
        <dbReference type="PROSITE" id="PS50109"/>
    </source>
</evidence>
<dbReference type="InterPro" id="IPR036890">
    <property type="entry name" value="HATPase_C_sf"/>
</dbReference>
<feature type="chain" id="PRO_5046981130" description="histidine kinase" evidence="8">
    <location>
        <begin position="42"/>
        <end position="842"/>
    </location>
</feature>
<dbReference type="Pfam" id="PF12860">
    <property type="entry name" value="PAS_7"/>
    <property type="match status" value="2"/>
</dbReference>
<keyword evidence="8" id="KW-0732">Signal</keyword>
<dbReference type="InterPro" id="IPR036097">
    <property type="entry name" value="HisK_dim/P_sf"/>
</dbReference>
<dbReference type="RefSeq" id="WP_283740894.1">
    <property type="nucleotide sequence ID" value="NZ_JASJEV010000006.1"/>
</dbReference>
<dbReference type="InterPro" id="IPR000014">
    <property type="entry name" value="PAS"/>
</dbReference>
<gene>
    <name evidence="10" type="ORF">QNA08_11725</name>
</gene>
<dbReference type="SMART" id="SM00387">
    <property type="entry name" value="HATPase_c"/>
    <property type="match status" value="1"/>
</dbReference>
<evidence type="ECO:0000256" key="5">
    <source>
        <dbReference type="ARBA" id="ARBA00022777"/>
    </source>
</evidence>
<evidence type="ECO:0000313" key="10">
    <source>
        <dbReference type="EMBL" id="MDJ1158904.1"/>
    </source>
</evidence>
<evidence type="ECO:0000256" key="3">
    <source>
        <dbReference type="ARBA" id="ARBA00022553"/>
    </source>
</evidence>
<dbReference type="EC" id="2.7.13.3" evidence="2"/>
<keyword evidence="5" id="KW-0418">Kinase</keyword>